<feature type="compositionally biased region" description="Polar residues" evidence="1">
    <location>
        <begin position="194"/>
        <end position="208"/>
    </location>
</feature>
<evidence type="ECO:0000259" key="2">
    <source>
        <dbReference type="Pfam" id="PF19016"/>
    </source>
</evidence>
<dbReference type="AlphaFoldDB" id="A0A9N8UYD4"/>
<organism evidence="3 4">
    <name type="scientific">Diversispora eburnea</name>
    <dbReference type="NCBI Taxonomy" id="1213867"/>
    <lineage>
        <taxon>Eukaryota</taxon>
        <taxon>Fungi</taxon>
        <taxon>Fungi incertae sedis</taxon>
        <taxon>Mucoromycota</taxon>
        <taxon>Glomeromycotina</taxon>
        <taxon>Glomeromycetes</taxon>
        <taxon>Diversisporales</taxon>
        <taxon>Diversisporaceae</taxon>
        <taxon>Diversispora</taxon>
    </lineage>
</organism>
<feature type="region of interest" description="Disordered" evidence="1">
    <location>
        <begin position="169"/>
        <end position="228"/>
    </location>
</feature>
<proteinExistence type="predicted"/>
<dbReference type="OrthoDB" id="5407400at2759"/>
<dbReference type="PANTHER" id="PTHR22545">
    <property type="entry name" value="CENTROSOMAL PROTEIN OF 95 KDA"/>
    <property type="match status" value="1"/>
</dbReference>
<dbReference type="EMBL" id="CAJVPK010000011">
    <property type="protein sequence ID" value="CAG8433081.1"/>
    <property type="molecule type" value="Genomic_DNA"/>
</dbReference>
<sequence>MENFSSSSTIRPSPLSKILPLTINSKLSPKLYRKMRSRFAQLNISLEGLGIPVSVVSQDDCIPEIWVLFFEKLYGRVPDIIRHANTPDDHLHNLRIIIGILSYDIIKDDLSHISLEGVRDREIEPVLKMIEIFVLLQKIPQEHIEPHQGGNVGRLSMYGTMLQPKLKEVKKKNRSNNLSGSENDSKIVPAPTLEKTSLKSSLVNSNHSKNSKAKILQPKSHITKSRNKDEIISHRVNYNQKLSSNEFLLGEENKISGKVAKRSNKKYLLHESIFSKKSRDIAVQTDNSNLPYHEQFNTGKYSYSISPFPRHKIHSRAPLSYISESSCRSLHFIYDTVLPSSESYSLCSHNQRKHISNSSISKDRAEKKIKTVDTNYSRIYTIDMSFIKLLKSRREYLIQMNNKLSAEGKARSFHLSKKIMQISKKLANIKYGTRSDNMSSESYNFQNRREIHDVGTSTPSEIERSNNLNKIATMPTSTLLSTTASPRCDSSEA</sequence>
<keyword evidence="4" id="KW-1185">Reference proteome</keyword>
<name>A0A9N8UYD4_9GLOM</name>
<evidence type="ECO:0000313" key="4">
    <source>
        <dbReference type="Proteomes" id="UP000789706"/>
    </source>
</evidence>
<feature type="domain" description="DUF5745" evidence="2">
    <location>
        <begin position="77"/>
        <end position="134"/>
    </location>
</feature>
<dbReference type="GO" id="GO:0000922">
    <property type="term" value="C:spindle pole"/>
    <property type="evidence" value="ECO:0007669"/>
    <property type="project" value="InterPro"/>
</dbReference>
<accession>A0A9N8UYD4</accession>
<dbReference type="InterPro" id="IPR044039">
    <property type="entry name" value="DUF5745"/>
</dbReference>
<gene>
    <name evidence="3" type="ORF">DEBURN_LOCUS331</name>
</gene>
<comment type="caution">
    <text evidence="3">The sequence shown here is derived from an EMBL/GenBank/DDBJ whole genome shotgun (WGS) entry which is preliminary data.</text>
</comment>
<reference evidence="3" key="1">
    <citation type="submission" date="2021-06" db="EMBL/GenBank/DDBJ databases">
        <authorList>
            <person name="Kallberg Y."/>
            <person name="Tangrot J."/>
            <person name="Rosling A."/>
        </authorList>
    </citation>
    <scope>NUCLEOTIDE SEQUENCE</scope>
    <source>
        <strain evidence="3">AZ414A</strain>
    </source>
</reference>
<dbReference type="Proteomes" id="UP000789706">
    <property type="component" value="Unassembled WGS sequence"/>
</dbReference>
<dbReference type="PANTHER" id="PTHR22545:SF0">
    <property type="entry name" value="CENTROSOMAL PROTEIN OF 95 KDA"/>
    <property type="match status" value="1"/>
</dbReference>
<dbReference type="InterPro" id="IPR026619">
    <property type="entry name" value="CEP95"/>
</dbReference>
<evidence type="ECO:0000256" key="1">
    <source>
        <dbReference type="SAM" id="MobiDB-lite"/>
    </source>
</evidence>
<evidence type="ECO:0000313" key="3">
    <source>
        <dbReference type="EMBL" id="CAG8433081.1"/>
    </source>
</evidence>
<dbReference type="Pfam" id="PF19016">
    <property type="entry name" value="DUF5745"/>
    <property type="match status" value="1"/>
</dbReference>
<protein>
    <submittedName>
        <fullName evidence="3">10710_t:CDS:1</fullName>
    </submittedName>
</protein>